<organism evidence="1 2">
    <name type="scientific">Zostera marina</name>
    <name type="common">Eelgrass</name>
    <dbReference type="NCBI Taxonomy" id="29655"/>
    <lineage>
        <taxon>Eukaryota</taxon>
        <taxon>Viridiplantae</taxon>
        <taxon>Streptophyta</taxon>
        <taxon>Embryophyta</taxon>
        <taxon>Tracheophyta</taxon>
        <taxon>Spermatophyta</taxon>
        <taxon>Magnoliopsida</taxon>
        <taxon>Liliopsida</taxon>
        <taxon>Zosteraceae</taxon>
        <taxon>Zostera</taxon>
    </lineage>
</organism>
<dbReference type="EMBL" id="LFYR01002060">
    <property type="protein sequence ID" value="KMZ57475.1"/>
    <property type="molecule type" value="Genomic_DNA"/>
</dbReference>
<evidence type="ECO:0000313" key="1">
    <source>
        <dbReference type="EMBL" id="KMZ57475.1"/>
    </source>
</evidence>
<accession>A0A0K9NNA8</accession>
<dbReference type="PANTHER" id="PTHR36320:SF1">
    <property type="entry name" value="OS04G0611300 PROTEIN"/>
    <property type="match status" value="1"/>
</dbReference>
<dbReference type="AlphaFoldDB" id="A0A0K9NNA8"/>
<reference evidence="2" key="1">
    <citation type="journal article" date="2016" name="Nature">
        <title>The genome of the seagrass Zostera marina reveals angiosperm adaptation to the sea.</title>
        <authorList>
            <person name="Olsen J.L."/>
            <person name="Rouze P."/>
            <person name="Verhelst B."/>
            <person name="Lin Y.-C."/>
            <person name="Bayer T."/>
            <person name="Collen J."/>
            <person name="Dattolo E."/>
            <person name="De Paoli E."/>
            <person name="Dittami S."/>
            <person name="Maumus F."/>
            <person name="Michel G."/>
            <person name="Kersting A."/>
            <person name="Lauritano C."/>
            <person name="Lohaus R."/>
            <person name="Toepel M."/>
            <person name="Tonon T."/>
            <person name="Vanneste K."/>
            <person name="Amirebrahimi M."/>
            <person name="Brakel J."/>
            <person name="Bostroem C."/>
            <person name="Chovatia M."/>
            <person name="Grimwood J."/>
            <person name="Jenkins J.W."/>
            <person name="Jueterbock A."/>
            <person name="Mraz A."/>
            <person name="Stam W.T."/>
            <person name="Tice H."/>
            <person name="Bornberg-Bauer E."/>
            <person name="Green P.J."/>
            <person name="Pearson G.A."/>
            <person name="Procaccini G."/>
            <person name="Duarte C.M."/>
            <person name="Schmutz J."/>
            <person name="Reusch T.B.H."/>
            <person name="Van de Peer Y."/>
        </authorList>
    </citation>
    <scope>NUCLEOTIDE SEQUENCE [LARGE SCALE GENOMIC DNA]</scope>
    <source>
        <strain evidence="2">cv. Finnish</strain>
    </source>
</reference>
<dbReference type="Proteomes" id="UP000036987">
    <property type="component" value="Unassembled WGS sequence"/>
</dbReference>
<name>A0A0K9NNA8_ZOSMR</name>
<comment type="caution">
    <text evidence="1">The sequence shown here is derived from an EMBL/GenBank/DDBJ whole genome shotgun (WGS) entry which is preliminary data.</text>
</comment>
<sequence length="124" mass="14146">MAKSLRSKRKKRLRTLRREMVEPYYDKKDVAKYAALEAALAAPKVPVFAKGKNGEVTVMDDDDSMFKSIPAAVDVATEAMETDVEERSFLKPTGGVEKKKRNWKGGKKIRHKRFKRKGNNNITF</sequence>
<protein>
    <submittedName>
        <fullName evidence="1">Uncharacterized protein</fullName>
    </submittedName>
</protein>
<proteinExistence type="predicted"/>
<keyword evidence="2" id="KW-1185">Reference proteome</keyword>
<dbReference type="PANTHER" id="PTHR36320">
    <property type="entry name" value="OS04G0611300 PROTEIN"/>
    <property type="match status" value="1"/>
</dbReference>
<evidence type="ECO:0000313" key="2">
    <source>
        <dbReference type="Proteomes" id="UP000036987"/>
    </source>
</evidence>
<gene>
    <name evidence="1" type="ORF">ZOSMA_85G00350</name>
</gene>